<dbReference type="OrthoDB" id="2300211at2"/>
<keyword evidence="3" id="KW-1185">Reference proteome</keyword>
<dbReference type="eggNOG" id="ENOG5030BH1">
    <property type="taxonomic scope" value="Bacteria"/>
</dbReference>
<evidence type="ECO:0008006" key="4">
    <source>
        <dbReference type="Google" id="ProtNLM"/>
    </source>
</evidence>
<gene>
    <name evidence="2" type="ORF">FD03_GL001066</name>
</gene>
<dbReference type="AlphaFoldDB" id="A0A0R1KHC6"/>
<dbReference type="PATRIC" id="fig|1423775.4.peg.1095"/>
<dbReference type="EMBL" id="AZDZ01000002">
    <property type="protein sequence ID" value="KRK80931.1"/>
    <property type="molecule type" value="Genomic_DNA"/>
</dbReference>
<dbReference type="Proteomes" id="UP000051248">
    <property type="component" value="Unassembled WGS sequence"/>
</dbReference>
<feature type="coiled-coil region" evidence="1">
    <location>
        <begin position="182"/>
        <end position="230"/>
    </location>
</feature>
<reference evidence="2 3" key="1">
    <citation type="journal article" date="2015" name="Genome Announc.">
        <title>Expanding the biotechnology potential of lactobacilli through comparative genomics of 213 strains and associated genera.</title>
        <authorList>
            <person name="Sun Z."/>
            <person name="Harris H.M."/>
            <person name="McCann A."/>
            <person name="Guo C."/>
            <person name="Argimon S."/>
            <person name="Zhang W."/>
            <person name="Yang X."/>
            <person name="Jeffery I.B."/>
            <person name="Cooney J.C."/>
            <person name="Kagawa T.F."/>
            <person name="Liu W."/>
            <person name="Song Y."/>
            <person name="Salvetti E."/>
            <person name="Wrobel A."/>
            <person name="Rasinkangas P."/>
            <person name="Parkhill J."/>
            <person name="Rea M.C."/>
            <person name="O'Sullivan O."/>
            <person name="Ritari J."/>
            <person name="Douillard F.P."/>
            <person name="Paul Ross R."/>
            <person name="Yang R."/>
            <person name="Briner A.E."/>
            <person name="Felis G.E."/>
            <person name="de Vos W.M."/>
            <person name="Barrangou R."/>
            <person name="Klaenhammer T.R."/>
            <person name="Caufield P.W."/>
            <person name="Cui Y."/>
            <person name="Zhang H."/>
            <person name="O'Toole P.W."/>
        </authorList>
    </citation>
    <scope>NUCLEOTIDE SEQUENCE [LARGE SCALE GENOMIC DNA]</scope>
    <source>
        <strain evidence="2 3">DSM 19682</strain>
    </source>
</reference>
<protein>
    <recommendedName>
        <fullName evidence="4">DUF2726 domain-containing protein</fullName>
    </recommendedName>
</protein>
<dbReference type="STRING" id="1423775.FD03_GL001066"/>
<organism evidence="2 3">
    <name type="scientific">Companilactobacillus nodensis DSM 19682 = JCM 14932 = NBRC 107160</name>
    <dbReference type="NCBI Taxonomy" id="1423775"/>
    <lineage>
        <taxon>Bacteria</taxon>
        <taxon>Bacillati</taxon>
        <taxon>Bacillota</taxon>
        <taxon>Bacilli</taxon>
        <taxon>Lactobacillales</taxon>
        <taxon>Lactobacillaceae</taxon>
        <taxon>Companilactobacillus</taxon>
    </lineage>
</organism>
<evidence type="ECO:0000313" key="2">
    <source>
        <dbReference type="EMBL" id="KRK80931.1"/>
    </source>
</evidence>
<evidence type="ECO:0000313" key="3">
    <source>
        <dbReference type="Proteomes" id="UP000051248"/>
    </source>
</evidence>
<dbReference type="RefSeq" id="WP_025023584.1">
    <property type="nucleotide sequence ID" value="NZ_AZDZ01000002.1"/>
</dbReference>
<name>A0A0R1KHC6_9LACO</name>
<comment type="caution">
    <text evidence="2">The sequence shown here is derived from an EMBL/GenBank/DDBJ whole genome shotgun (WGS) entry which is preliminary data.</text>
</comment>
<sequence>MDQPSEPESQIIGVLNNLQVLFDRERKFDDLRSKSDYSMLPVDFALDVNGFLAIIEYNGAQHYSPRNNSDSAKAAFKRLSTNGTSRLNFCEKNNIPLLIIHYKDKNSLKVIIESFVEDVKNDVHSKTKKYTAHTKGFFHELPYCAFRSTPDGPISPLQFKEDSNLGYLSLSNDAIVWTKTELNTLLSRIAEYESKIQRYQAITANLVLNIDSLREEITQKDLLLKNVSQETISEQSNSDITDVAEFDGKFRMTNSPRSRLTPEAKSFIKSLSVQYDEASQIQDYLVATYNESISIPTLKKCLE</sequence>
<dbReference type="Gene3D" id="3.40.960.10">
    <property type="entry name" value="VSR Endonuclease"/>
    <property type="match status" value="1"/>
</dbReference>
<proteinExistence type="predicted"/>
<accession>A0A0R1KHC6</accession>
<evidence type="ECO:0000256" key="1">
    <source>
        <dbReference type="SAM" id="Coils"/>
    </source>
</evidence>
<keyword evidence="1" id="KW-0175">Coiled coil</keyword>